<dbReference type="AlphaFoldDB" id="A0ABD0KEE1"/>
<evidence type="ECO:0000256" key="4">
    <source>
        <dbReference type="ARBA" id="ARBA00022989"/>
    </source>
</evidence>
<sequence>MQCLEPETQRKTKMRWNLFIICLAAFFTGGSMFLFITCVTDYVGKVLYGGDPEADPESEEYELYGQGLRTGSLGMLILNLAYVAFSLVHRRVLSFLGPKKEYLLVSAFVIGLLLSLQLTDDMAVYYVTSGVMGLNRAVLYTIPFMLANQQCHQDETSQLEHGHGHGRVGSTMALVTCALPCAFLVVCAIAGPLIDATGDPGAPMILSIGFCAVASFTFVFYKP</sequence>
<keyword evidence="5 6" id="KW-0472">Membrane</keyword>
<dbReference type="EMBL" id="JACVVK020000196">
    <property type="protein sequence ID" value="KAK7485302.1"/>
    <property type="molecule type" value="Genomic_DNA"/>
</dbReference>
<evidence type="ECO:0000256" key="2">
    <source>
        <dbReference type="ARBA" id="ARBA00022448"/>
    </source>
</evidence>
<accession>A0ABD0KEE1</accession>
<comment type="caution">
    <text evidence="7">The sequence shown here is derived from an EMBL/GenBank/DDBJ whole genome shotgun (WGS) entry which is preliminary data.</text>
</comment>
<keyword evidence="8" id="KW-1185">Reference proteome</keyword>
<name>A0ABD0KEE1_9CAEN</name>
<proteinExistence type="predicted"/>
<evidence type="ECO:0000256" key="3">
    <source>
        <dbReference type="ARBA" id="ARBA00022692"/>
    </source>
</evidence>
<feature type="transmembrane region" description="Helical" evidence="6">
    <location>
        <begin position="101"/>
        <end position="118"/>
    </location>
</feature>
<evidence type="ECO:0000256" key="1">
    <source>
        <dbReference type="ARBA" id="ARBA00004141"/>
    </source>
</evidence>
<protein>
    <submittedName>
        <fullName evidence="7">Uncharacterized protein</fullName>
    </submittedName>
</protein>
<dbReference type="Gene3D" id="1.20.1250.20">
    <property type="entry name" value="MFS general substrate transporter like domains"/>
    <property type="match status" value="1"/>
</dbReference>
<feature type="transmembrane region" description="Helical" evidence="6">
    <location>
        <begin position="71"/>
        <end position="89"/>
    </location>
</feature>
<evidence type="ECO:0000313" key="7">
    <source>
        <dbReference type="EMBL" id="KAK7485302.1"/>
    </source>
</evidence>
<comment type="subcellular location">
    <subcellularLocation>
        <location evidence="1">Membrane</location>
        <topology evidence="1">Multi-pass membrane protein</topology>
    </subcellularLocation>
</comment>
<dbReference type="SUPFAM" id="SSF103473">
    <property type="entry name" value="MFS general substrate transporter"/>
    <property type="match status" value="1"/>
</dbReference>
<keyword evidence="4 6" id="KW-1133">Transmembrane helix</keyword>
<dbReference type="GO" id="GO:0016020">
    <property type="term" value="C:membrane"/>
    <property type="evidence" value="ECO:0007669"/>
    <property type="project" value="UniProtKB-SubCell"/>
</dbReference>
<reference evidence="7 8" key="1">
    <citation type="journal article" date="2023" name="Sci. Data">
        <title>Genome assembly of the Korean intertidal mud-creeper Batillaria attramentaria.</title>
        <authorList>
            <person name="Patra A.K."/>
            <person name="Ho P.T."/>
            <person name="Jun S."/>
            <person name="Lee S.J."/>
            <person name="Kim Y."/>
            <person name="Won Y.J."/>
        </authorList>
    </citation>
    <scope>NUCLEOTIDE SEQUENCE [LARGE SCALE GENOMIC DNA]</scope>
    <source>
        <strain evidence="7">Wonlab-2016</strain>
    </source>
</reference>
<gene>
    <name evidence="7" type="ORF">BaRGS_00023401</name>
</gene>
<evidence type="ECO:0000256" key="5">
    <source>
        <dbReference type="ARBA" id="ARBA00023136"/>
    </source>
</evidence>
<dbReference type="PANTHER" id="PTHR19432">
    <property type="entry name" value="SUGAR TRANSPORTER"/>
    <property type="match status" value="1"/>
</dbReference>
<feature type="transmembrane region" description="Helical" evidence="6">
    <location>
        <begin position="168"/>
        <end position="194"/>
    </location>
</feature>
<dbReference type="Proteomes" id="UP001519460">
    <property type="component" value="Unassembled WGS sequence"/>
</dbReference>
<evidence type="ECO:0000256" key="6">
    <source>
        <dbReference type="SAM" id="Phobius"/>
    </source>
</evidence>
<keyword evidence="3 6" id="KW-0812">Transmembrane</keyword>
<dbReference type="PANTHER" id="PTHR19432:SF35">
    <property type="entry name" value="SOLUTE CARRIER FAMILY 45 MEMBER 3 ISOFORM X1"/>
    <property type="match status" value="1"/>
</dbReference>
<dbReference type="InterPro" id="IPR036259">
    <property type="entry name" value="MFS_trans_sf"/>
</dbReference>
<keyword evidence="2" id="KW-0813">Transport</keyword>
<feature type="transmembrane region" description="Helical" evidence="6">
    <location>
        <begin position="124"/>
        <end position="147"/>
    </location>
</feature>
<organism evidence="7 8">
    <name type="scientific">Batillaria attramentaria</name>
    <dbReference type="NCBI Taxonomy" id="370345"/>
    <lineage>
        <taxon>Eukaryota</taxon>
        <taxon>Metazoa</taxon>
        <taxon>Spiralia</taxon>
        <taxon>Lophotrochozoa</taxon>
        <taxon>Mollusca</taxon>
        <taxon>Gastropoda</taxon>
        <taxon>Caenogastropoda</taxon>
        <taxon>Sorbeoconcha</taxon>
        <taxon>Cerithioidea</taxon>
        <taxon>Batillariidae</taxon>
        <taxon>Batillaria</taxon>
    </lineage>
</organism>
<feature type="transmembrane region" description="Helical" evidence="6">
    <location>
        <begin position="200"/>
        <end position="221"/>
    </location>
</feature>
<evidence type="ECO:0000313" key="8">
    <source>
        <dbReference type="Proteomes" id="UP001519460"/>
    </source>
</evidence>
<feature type="transmembrane region" description="Helical" evidence="6">
    <location>
        <begin position="16"/>
        <end position="36"/>
    </location>
</feature>